<evidence type="ECO:0000313" key="1">
    <source>
        <dbReference type="EMBL" id="KAJ0080155.1"/>
    </source>
</evidence>
<accession>A0ACC0ZZP0</accession>
<gene>
    <name evidence="1" type="ORF">Patl1_23380</name>
</gene>
<name>A0ACC0ZZP0_9ROSI</name>
<evidence type="ECO:0000313" key="2">
    <source>
        <dbReference type="Proteomes" id="UP001164250"/>
    </source>
</evidence>
<comment type="caution">
    <text evidence="1">The sequence shown here is derived from an EMBL/GenBank/DDBJ whole genome shotgun (WGS) entry which is preliminary data.</text>
</comment>
<protein>
    <submittedName>
        <fullName evidence="1">Uncharacterized protein</fullName>
    </submittedName>
</protein>
<dbReference type="Proteomes" id="UP001164250">
    <property type="component" value="Chromosome 13"/>
</dbReference>
<sequence length="266" mass="29143">MRQNSEIGLTELHKRLNACGREVAAVIPSLILPYHAILARVLRTILTQSSSFRVNRVDSVMDITAANMAASDGPPPPLPGESVALFKEGISLILSRWSALQMAVENEWGGRGSRAIADQLCSDVFSWFTQSKDTLYIDDLENILDETMLSLSTMTEDGSVEEVAEKLMILHGECLEGNYQSIVDLRASSSQMAARSHVKQTLNDEDDDSSDEDDDMSNMMVDTPESVSKPSSANIPTSDTRVRETAEAEDGWTVVSSRRGSKGKKN</sequence>
<reference evidence="2" key="1">
    <citation type="journal article" date="2023" name="G3 (Bethesda)">
        <title>Genome assembly and association tests identify interacting loci associated with vigor, precocity, and sex in interspecific pistachio rootstocks.</title>
        <authorList>
            <person name="Palmer W."/>
            <person name="Jacygrad E."/>
            <person name="Sagayaradj S."/>
            <person name="Cavanaugh K."/>
            <person name="Han R."/>
            <person name="Bertier L."/>
            <person name="Beede B."/>
            <person name="Kafkas S."/>
            <person name="Golino D."/>
            <person name="Preece J."/>
            <person name="Michelmore R."/>
        </authorList>
    </citation>
    <scope>NUCLEOTIDE SEQUENCE [LARGE SCALE GENOMIC DNA]</scope>
</reference>
<keyword evidence="2" id="KW-1185">Reference proteome</keyword>
<proteinExistence type="predicted"/>
<dbReference type="EMBL" id="CM047909">
    <property type="protein sequence ID" value="KAJ0080155.1"/>
    <property type="molecule type" value="Genomic_DNA"/>
</dbReference>
<organism evidence="1 2">
    <name type="scientific">Pistacia atlantica</name>
    <dbReference type="NCBI Taxonomy" id="434234"/>
    <lineage>
        <taxon>Eukaryota</taxon>
        <taxon>Viridiplantae</taxon>
        <taxon>Streptophyta</taxon>
        <taxon>Embryophyta</taxon>
        <taxon>Tracheophyta</taxon>
        <taxon>Spermatophyta</taxon>
        <taxon>Magnoliopsida</taxon>
        <taxon>eudicotyledons</taxon>
        <taxon>Gunneridae</taxon>
        <taxon>Pentapetalae</taxon>
        <taxon>rosids</taxon>
        <taxon>malvids</taxon>
        <taxon>Sapindales</taxon>
        <taxon>Anacardiaceae</taxon>
        <taxon>Pistacia</taxon>
    </lineage>
</organism>